<comment type="caution">
    <text evidence="1">The sequence shown here is derived from an EMBL/GenBank/DDBJ whole genome shotgun (WGS) entry which is preliminary data.</text>
</comment>
<proteinExistence type="predicted"/>
<evidence type="ECO:0000313" key="1">
    <source>
        <dbReference type="EMBL" id="CEX62473.1"/>
    </source>
</evidence>
<name>A0A822Q5H0_STREE</name>
<protein>
    <submittedName>
        <fullName evidence="1">GntR family transcriptional regulator</fullName>
    </submittedName>
</protein>
<accession>A0A822Q5H0</accession>
<dbReference type="EMBL" id="CFFA01000005">
    <property type="protein sequence ID" value="CEX62473.1"/>
    <property type="molecule type" value="Genomic_DNA"/>
</dbReference>
<sequence>MKKQSKYKEVVSYLKNGIESGRFPTGSLRF</sequence>
<evidence type="ECO:0000313" key="2">
    <source>
        <dbReference type="Proteomes" id="UP000048507"/>
    </source>
</evidence>
<dbReference type="AlphaFoldDB" id="A0A822Q5H0"/>
<gene>
    <name evidence="1" type="ORF">ERS019209_00690</name>
</gene>
<dbReference type="Proteomes" id="UP000048507">
    <property type="component" value="Unassembled WGS sequence"/>
</dbReference>
<organism evidence="1 2">
    <name type="scientific">Streptococcus pneumoniae</name>
    <dbReference type="NCBI Taxonomy" id="1313"/>
    <lineage>
        <taxon>Bacteria</taxon>
        <taxon>Bacillati</taxon>
        <taxon>Bacillota</taxon>
        <taxon>Bacilli</taxon>
        <taxon>Lactobacillales</taxon>
        <taxon>Streptococcaceae</taxon>
        <taxon>Streptococcus</taxon>
    </lineage>
</organism>
<reference evidence="1 2" key="1">
    <citation type="submission" date="2015-03" db="EMBL/GenBank/DDBJ databases">
        <authorList>
            <consortium name="Pathogen Informatics"/>
            <person name="Murphy D."/>
        </authorList>
    </citation>
    <scope>NUCLEOTIDE SEQUENCE [LARGE SCALE GENOMIC DNA]</scope>
    <source>
        <strain evidence="2">type strain: N</strain>
    </source>
</reference>